<accession>A0A942TQA9</accession>
<protein>
    <submittedName>
        <fullName evidence="1">Uncharacterized protein</fullName>
    </submittedName>
</protein>
<dbReference type="AlphaFoldDB" id="A0A942TQA9"/>
<dbReference type="InterPro" id="IPR011856">
    <property type="entry name" value="tRNA_endonuc-like_dom_sf"/>
</dbReference>
<evidence type="ECO:0000313" key="2">
    <source>
        <dbReference type="Proteomes" id="UP000682713"/>
    </source>
</evidence>
<gene>
    <name evidence="1" type="ORF">KHA93_11745</name>
</gene>
<dbReference type="EMBL" id="JAGYPJ010000001">
    <property type="protein sequence ID" value="MBS4200304.1"/>
    <property type="molecule type" value="Genomic_DNA"/>
</dbReference>
<dbReference type="GO" id="GO:0003676">
    <property type="term" value="F:nucleic acid binding"/>
    <property type="evidence" value="ECO:0007669"/>
    <property type="project" value="InterPro"/>
</dbReference>
<name>A0A942TQA9_9BACI</name>
<dbReference type="Gene3D" id="3.40.1350.10">
    <property type="match status" value="1"/>
</dbReference>
<dbReference type="RefSeq" id="WP_213110898.1">
    <property type="nucleotide sequence ID" value="NZ_JAGYPJ010000001.1"/>
</dbReference>
<keyword evidence="2" id="KW-1185">Reference proteome</keyword>
<evidence type="ECO:0000313" key="1">
    <source>
        <dbReference type="EMBL" id="MBS4200304.1"/>
    </source>
</evidence>
<comment type="caution">
    <text evidence="1">The sequence shown here is derived from an EMBL/GenBank/DDBJ whole genome shotgun (WGS) entry which is preliminary data.</text>
</comment>
<reference evidence="1 2" key="1">
    <citation type="submission" date="2021-05" db="EMBL/GenBank/DDBJ databases">
        <title>Novel Bacillus species.</title>
        <authorList>
            <person name="Liu G."/>
        </authorList>
    </citation>
    <scope>NUCLEOTIDE SEQUENCE [LARGE SCALE GENOMIC DNA]</scope>
    <source>
        <strain evidence="1 2">FJAT-49732</strain>
    </source>
</reference>
<proteinExistence type="predicted"/>
<organism evidence="1 2">
    <name type="scientific">Lederbergia citrisecunda</name>
    <dbReference type="NCBI Taxonomy" id="2833583"/>
    <lineage>
        <taxon>Bacteria</taxon>
        <taxon>Bacillati</taxon>
        <taxon>Bacillota</taxon>
        <taxon>Bacilli</taxon>
        <taxon>Bacillales</taxon>
        <taxon>Bacillaceae</taxon>
        <taxon>Lederbergia</taxon>
    </lineage>
</organism>
<sequence length="210" mass="24754">MMKIRKSWRSIDAKTLRHLYTDLRKTDRVIAEMYNLDRTTVVKKRNEFGIHARKTLGEIGEELVEKELRSRGYDVVNMNDHDKLSPFDLLVNEKLRIEVKTSSLHEGNRFYFALSEKSGNKNIVSDTRVRLRTGRTRKLLEKTCDLVILVGLEDDGDAHFFIMSPNYIKDKKYGVYVPFNPFSKNKYNSFREKWDEIETVLSQHGRKCIF</sequence>
<dbReference type="Proteomes" id="UP000682713">
    <property type="component" value="Unassembled WGS sequence"/>
</dbReference>